<evidence type="ECO:0000313" key="3">
    <source>
        <dbReference type="Proteomes" id="UP001152562"/>
    </source>
</evidence>
<dbReference type="AlphaFoldDB" id="A0A9P0TNH7"/>
<comment type="caution">
    <text evidence="2">The sequence shown here is derived from an EMBL/GenBank/DDBJ whole genome shotgun (WGS) entry which is preliminary data.</text>
</comment>
<proteinExistence type="predicted"/>
<keyword evidence="3" id="KW-1185">Reference proteome</keyword>
<gene>
    <name evidence="2" type="ORF">PIBRA_LOCUS8478</name>
</gene>
<sequence length="77" mass="8580">MTLKLSITEGDQIVENVVQDANTDPAELSKALNVFRERINTLFTKKLIAHSQSSIMNSSDNSSDDENTSLSPKKKKR</sequence>
<evidence type="ECO:0000256" key="1">
    <source>
        <dbReference type="SAM" id="MobiDB-lite"/>
    </source>
</evidence>
<accession>A0A9P0TNH7</accession>
<name>A0A9P0TNH7_PIEBR</name>
<organism evidence="2 3">
    <name type="scientific">Pieris brassicae</name>
    <name type="common">White butterfly</name>
    <name type="synonym">Large white butterfly</name>
    <dbReference type="NCBI Taxonomy" id="7116"/>
    <lineage>
        <taxon>Eukaryota</taxon>
        <taxon>Metazoa</taxon>
        <taxon>Ecdysozoa</taxon>
        <taxon>Arthropoda</taxon>
        <taxon>Hexapoda</taxon>
        <taxon>Insecta</taxon>
        <taxon>Pterygota</taxon>
        <taxon>Neoptera</taxon>
        <taxon>Endopterygota</taxon>
        <taxon>Lepidoptera</taxon>
        <taxon>Glossata</taxon>
        <taxon>Ditrysia</taxon>
        <taxon>Papilionoidea</taxon>
        <taxon>Pieridae</taxon>
        <taxon>Pierinae</taxon>
        <taxon>Pieris</taxon>
    </lineage>
</organism>
<reference evidence="2" key="1">
    <citation type="submission" date="2022-05" db="EMBL/GenBank/DDBJ databases">
        <authorList>
            <person name="Okamura Y."/>
        </authorList>
    </citation>
    <scope>NUCLEOTIDE SEQUENCE</scope>
</reference>
<feature type="region of interest" description="Disordered" evidence="1">
    <location>
        <begin position="53"/>
        <end position="77"/>
    </location>
</feature>
<dbReference type="EMBL" id="CALOZG010000027">
    <property type="protein sequence ID" value="CAH4032036.1"/>
    <property type="molecule type" value="Genomic_DNA"/>
</dbReference>
<evidence type="ECO:0000313" key="2">
    <source>
        <dbReference type="EMBL" id="CAH4032036.1"/>
    </source>
</evidence>
<dbReference type="Proteomes" id="UP001152562">
    <property type="component" value="Unassembled WGS sequence"/>
</dbReference>
<protein>
    <submittedName>
        <fullName evidence="2">Uncharacterized protein</fullName>
    </submittedName>
</protein>